<dbReference type="InterPro" id="IPR011663">
    <property type="entry name" value="UTRA"/>
</dbReference>
<dbReference type="Gene3D" id="1.10.10.10">
    <property type="entry name" value="Winged helix-like DNA-binding domain superfamily/Winged helix DNA-binding domain"/>
    <property type="match status" value="1"/>
</dbReference>
<evidence type="ECO:0000259" key="5">
    <source>
        <dbReference type="PROSITE" id="PS50949"/>
    </source>
</evidence>
<dbReference type="EMBL" id="JBHUIW010000038">
    <property type="protein sequence ID" value="MFD2184883.1"/>
    <property type="molecule type" value="Genomic_DNA"/>
</dbReference>
<dbReference type="RefSeq" id="WP_378480016.1">
    <property type="nucleotide sequence ID" value="NZ_JBHUIW010000038.1"/>
</dbReference>
<keyword evidence="1" id="KW-0805">Transcription regulation</keyword>
<dbReference type="InterPro" id="IPR028978">
    <property type="entry name" value="Chorismate_lyase_/UTRA_dom_sf"/>
</dbReference>
<dbReference type="SUPFAM" id="SSF46785">
    <property type="entry name" value="Winged helix' DNA-binding domain"/>
    <property type="match status" value="1"/>
</dbReference>
<evidence type="ECO:0000256" key="1">
    <source>
        <dbReference type="ARBA" id="ARBA00023015"/>
    </source>
</evidence>
<feature type="region of interest" description="Disordered" evidence="4">
    <location>
        <begin position="247"/>
        <end position="279"/>
    </location>
</feature>
<evidence type="ECO:0000313" key="7">
    <source>
        <dbReference type="Proteomes" id="UP001597314"/>
    </source>
</evidence>
<dbReference type="PANTHER" id="PTHR44846:SF1">
    <property type="entry name" value="MANNOSYL-D-GLYCERATE TRANSPORT_METABOLISM SYSTEM REPRESSOR MNGR-RELATED"/>
    <property type="match status" value="1"/>
</dbReference>
<keyword evidence="7" id="KW-1185">Reference proteome</keyword>
<feature type="domain" description="HTH gntR-type" evidence="5">
    <location>
        <begin position="7"/>
        <end position="75"/>
    </location>
</feature>
<dbReference type="InterPro" id="IPR050679">
    <property type="entry name" value="Bact_HTH_transcr_reg"/>
</dbReference>
<dbReference type="CDD" id="cd07377">
    <property type="entry name" value="WHTH_GntR"/>
    <property type="match status" value="1"/>
</dbReference>
<comment type="caution">
    <text evidence="6">The sequence shown here is derived from an EMBL/GenBank/DDBJ whole genome shotgun (WGS) entry which is preliminary data.</text>
</comment>
<reference evidence="7" key="1">
    <citation type="journal article" date="2019" name="Int. J. Syst. Evol. Microbiol.">
        <title>The Global Catalogue of Microorganisms (GCM) 10K type strain sequencing project: providing services to taxonomists for standard genome sequencing and annotation.</title>
        <authorList>
            <consortium name="The Broad Institute Genomics Platform"/>
            <consortium name="The Broad Institute Genome Sequencing Center for Infectious Disease"/>
            <person name="Wu L."/>
            <person name="Ma J."/>
        </authorList>
    </citation>
    <scope>NUCLEOTIDE SEQUENCE [LARGE SCALE GENOMIC DNA]</scope>
    <source>
        <strain evidence="7">CGMCC 1.6774</strain>
    </source>
</reference>
<gene>
    <name evidence="6" type="ORF">ACFSOX_22235</name>
</gene>
<dbReference type="SUPFAM" id="SSF64288">
    <property type="entry name" value="Chorismate lyase-like"/>
    <property type="match status" value="1"/>
</dbReference>
<evidence type="ECO:0000256" key="2">
    <source>
        <dbReference type="ARBA" id="ARBA00023125"/>
    </source>
</evidence>
<evidence type="ECO:0000313" key="6">
    <source>
        <dbReference type="EMBL" id="MFD2184883.1"/>
    </source>
</evidence>
<evidence type="ECO:0000256" key="4">
    <source>
        <dbReference type="SAM" id="MobiDB-lite"/>
    </source>
</evidence>
<dbReference type="SMART" id="SM00345">
    <property type="entry name" value="HTH_GNTR"/>
    <property type="match status" value="1"/>
</dbReference>
<feature type="compositionally biased region" description="Polar residues" evidence="4">
    <location>
        <begin position="253"/>
        <end position="263"/>
    </location>
</feature>
<accession>A0ABW5APH9</accession>
<dbReference type="Gene3D" id="3.40.1410.10">
    <property type="entry name" value="Chorismate lyase-like"/>
    <property type="match status" value="1"/>
</dbReference>
<dbReference type="PROSITE" id="PS50949">
    <property type="entry name" value="HTH_GNTR"/>
    <property type="match status" value="1"/>
</dbReference>
<dbReference type="Proteomes" id="UP001597314">
    <property type="component" value="Unassembled WGS sequence"/>
</dbReference>
<feature type="compositionally biased region" description="Basic residues" evidence="4">
    <location>
        <begin position="267"/>
        <end position="279"/>
    </location>
</feature>
<proteinExistence type="predicted"/>
<name>A0ABW5APH9_9BRAD</name>
<dbReference type="InterPro" id="IPR000524">
    <property type="entry name" value="Tscrpt_reg_HTH_GntR"/>
</dbReference>
<dbReference type="Pfam" id="PF07702">
    <property type="entry name" value="UTRA"/>
    <property type="match status" value="1"/>
</dbReference>
<dbReference type="PANTHER" id="PTHR44846">
    <property type="entry name" value="MANNOSYL-D-GLYCERATE TRANSPORT/METABOLISM SYSTEM REPRESSOR MNGR-RELATED"/>
    <property type="match status" value="1"/>
</dbReference>
<organism evidence="6 7">
    <name type="scientific">Rhodoplanes azumiensis</name>
    <dbReference type="NCBI Taxonomy" id="1897628"/>
    <lineage>
        <taxon>Bacteria</taxon>
        <taxon>Pseudomonadati</taxon>
        <taxon>Pseudomonadota</taxon>
        <taxon>Alphaproteobacteria</taxon>
        <taxon>Hyphomicrobiales</taxon>
        <taxon>Nitrobacteraceae</taxon>
        <taxon>Rhodoplanes</taxon>
    </lineage>
</organism>
<keyword evidence="3" id="KW-0804">Transcription</keyword>
<dbReference type="PRINTS" id="PR00035">
    <property type="entry name" value="HTHGNTR"/>
</dbReference>
<evidence type="ECO:0000256" key="3">
    <source>
        <dbReference type="ARBA" id="ARBA00023163"/>
    </source>
</evidence>
<dbReference type="SMART" id="SM00866">
    <property type="entry name" value="UTRA"/>
    <property type="match status" value="1"/>
</dbReference>
<dbReference type="Pfam" id="PF00392">
    <property type="entry name" value="GntR"/>
    <property type="match status" value="1"/>
</dbReference>
<protein>
    <submittedName>
        <fullName evidence="6">GntR family transcriptional regulator</fullName>
    </submittedName>
</protein>
<keyword evidence="2" id="KW-0238">DNA-binding</keyword>
<dbReference type="InterPro" id="IPR036390">
    <property type="entry name" value="WH_DNA-bd_sf"/>
</dbReference>
<sequence length="279" mass="30344">MTAAVELLKTRRLYLLLRDRIVGGAVAPGGRLPSEPALAQEHGVSRVTVRRALDLLADEGLVRRRVGSGTFVEDVPASRPIVADFSNVLSNLIEMGRTTAVKLLSFAYVVPPASIAEPLGLGRGERVQRSVRVRLIDGQPFSYLTTHVPERIGLTYSERDLATIPLLELMERSGVVAERATQSISASLVGPETAEALDLAPGDPVISLTRVVYEPSGRGVEHLHALYRPDRYAFQMDLVRTGADGTRRWTPTVVRTSGPSRKSSAPRPKRATSKKGIRP</sequence>
<dbReference type="InterPro" id="IPR036388">
    <property type="entry name" value="WH-like_DNA-bd_sf"/>
</dbReference>